<organism evidence="3 4">
    <name type="scientific">Arthrobacter glacialis</name>
    <dbReference type="NCBI Taxonomy" id="1664"/>
    <lineage>
        <taxon>Bacteria</taxon>
        <taxon>Bacillati</taxon>
        <taxon>Actinomycetota</taxon>
        <taxon>Actinomycetes</taxon>
        <taxon>Micrococcales</taxon>
        <taxon>Micrococcaceae</taxon>
        <taxon>Arthrobacter</taxon>
    </lineage>
</organism>
<dbReference type="Proteomes" id="UP000237061">
    <property type="component" value="Unassembled WGS sequence"/>
</dbReference>
<dbReference type="Gene3D" id="6.10.180.30">
    <property type="match status" value="1"/>
</dbReference>
<feature type="compositionally biased region" description="Basic and acidic residues" evidence="1">
    <location>
        <begin position="76"/>
        <end position="86"/>
    </location>
</feature>
<comment type="caution">
    <text evidence="3">The sequence shown here is derived from an EMBL/GenBank/DDBJ whole genome shotgun (WGS) entry which is preliminary data.</text>
</comment>
<name>A0A2S3ZSD3_ARTGL</name>
<sequence length="86" mass="9315">MKAKRTPPSFSVTLPVEMADQVRAALQAAGAQEGYASVNDLLEGAIRKELRRLQRKHNAGKAWPGIPAGVLRTGQRTHEETHGASQ</sequence>
<evidence type="ECO:0000313" key="4">
    <source>
        <dbReference type="Proteomes" id="UP000237061"/>
    </source>
</evidence>
<protein>
    <recommendedName>
        <fullName evidence="2">ParB-like C-terminal domain-containing protein</fullName>
    </recommendedName>
</protein>
<keyword evidence="4" id="KW-1185">Reference proteome</keyword>
<dbReference type="AlphaFoldDB" id="A0A2S3ZSD3"/>
<feature type="region of interest" description="Disordered" evidence="1">
    <location>
        <begin position="56"/>
        <end position="86"/>
    </location>
</feature>
<dbReference type="EMBL" id="PPXC01000016">
    <property type="protein sequence ID" value="POH72161.1"/>
    <property type="molecule type" value="Genomic_DNA"/>
</dbReference>
<evidence type="ECO:0000313" key="3">
    <source>
        <dbReference type="EMBL" id="POH72161.1"/>
    </source>
</evidence>
<accession>A0A2S3ZSD3</accession>
<dbReference type="Pfam" id="PF18064">
    <property type="entry name" value="CB_ParB_C"/>
    <property type="match status" value="1"/>
</dbReference>
<evidence type="ECO:0000259" key="2">
    <source>
        <dbReference type="Pfam" id="PF18064"/>
    </source>
</evidence>
<proteinExistence type="predicted"/>
<gene>
    <name evidence="3" type="ORF">CVS27_16845</name>
</gene>
<reference evidence="3 4" key="1">
    <citation type="submission" date="2018-01" db="EMBL/GenBank/DDBJ databases">
        <title>Arthrobacter sp. nov., from glaciers in China.</title>
        <authorList>
            <person name="Liu Q."/>
            <person name="Xin Y.-H."/>
        </authorList>
    </citation>
    <scope>NUCLEOTIDE SEQUENCE [LARGE SCALE GENOMIC DNA]</scope>
    <source>
        <strain evidence="3 4">HLT2-12-2</strain>
    </source>
</reference>
<dbReference type="RefSeq" id="WP_103467013.1">
    <property type="nucleotide sequence ID" value="NZ_PPXC01000016.1"/>
</dbReference>
<evidence type="ECO:0000256" key="1">
    <source>
        <dbReference type="SAM" id="MobiDB-lite"/>
    </source>
</evidence>
<feature type="domain" description="ParB-like C-terminal" evidence="2">
    <location>
        <begin position="19"/>
        <end position="63"/>
    </location>
</feature>
<dbReference type="InterPro" id="IPR040851">
    <property type="entry name" value="ParB-like_C"/>
</dbReference>